<name>A0ABR1VZB4_9PEZI</name>
<evidence type="ECO:0000313" key="1">
    <source>
        <dbReference type="EMBL" id="KAK8076592.1"/>
    </source>
</evidence>
<keyword evidence="2" id="KW-1185">Reference proteome</keyword>
<dbReference type="Proteomes" id="UP001480595">
    <property type="component" value="Unassembled WGS sequence"/>
</dbReference>
<gene>
    <name evidence="1" type="ORF">PG994_003864</name>
</gene>
<dbReference type="EMBL" id="JAQQWL010000004">
    <property type="protein sequence ID" value="KAK8076592.1"/>
    <property type="molecule type" value="Genomic_DNA"/>
</dbReference>
<organism evidence="1 2">
    <name type="scientific">Apiospora phragmitis</name>
    <dbReference type="NCBI Taxonomy" id="2905665"/>
    <lineage>
        <taxon>Eukaryota</taxon>
        <taxon>Fungi</taxon>
        <taxon>Dikarya</taxon>
        <taxon>Ascomycota</taxon>
        <taxon>Pezizomycotina</taxon>
        <taxon>Sordariomycetes</taxon>
        <taxon>Xylariomycetidae</taxon>
        <taxon>Amphisphaeriales</taxon>
        <taxon>Apiosporaceae</taxon>
        <taxon>Apiospora</taxon>
    </lineage>
</organism>
<reference evidence="1 2" key="1">
    <citation type="submission" date="2023-01" db="EMBL/GenBank/DDBJ databases">
        <title>Analysis of 21 Apiospora genomes using comparative genomics revels a genus with tremendous synthesis potential of carbohydrate active enzymes and secondary metabolites.</title>
        <authorList>
            <person name="Sorensen T."/>
        </authorList>
    </citation>
    <scope>NUCLEOTIDE SEQUENCE [LARGE SCALE GENOMIC DNA]</scope>
    <source>
        <strain evidence="1 2">CBS 135458</strain>
    </source>
</reference>
<proteinExistence type="predicted"/>
<evidence type="ECO:0000313" key="2">
    <source>
        <dbReference type="Proteomes" id="UP001480595"/>
    </source>
</evidence>
<protein>
    <submittedName>
        <fullName evidence="1">Uncharacterized protein</fullName>
    </submittedName>
</protein>
<sequence>MVSWGSWARRRGIPTSAPALGAVDRYHDLGSMFDRDAISRGDATTAHVPTIAAIIAAAGFLHLRVVHQQVTARIVKQLRRAPANGRQGVPDQELGK</sequence>
<comment type="caution">
    <text evidence="1">The sequence shown here is derived from an EMBL/GenBank/DDBJ whole genome shotgun (WGS) entry which is preliminary data.</text>
</comment>
<accession>A0ABR1VZB4</accession>
<dbReference type="GeneID" id="92088336"/>
<dbReference type="RefSeq" id="XP_066719551.1">
    <property type="nucleotide sequence ID" value="XM_066855273.1"/>
</dbReference>